<reference evidence="1 2" key="1">
    <citation type="journal article" date="2019" name="Commun. Biol.">
        <title>The bagworm genome reveals a unique fibroin gene that provides high tensile strength.</title>
        <authorList>
            <person name="Kono N."/>
            <person name="Nakamura H."/>
            <person name="Ohtoshi R."/>
            <person name="Tomita M."/>
            <person name="Numata K."/>
            <person name="Arakawa K."/>
        </authorList>
    </citation>
    <scope>NUCLEOTIDE SEQUENCE [LARGE SCALE GENOMIC DNA]</scope>
</reference>
<comment type="caution">
    <text evidence="1">The sequence shown here is derived from an EMBL/GenBank/DDBJ whole genome shotgun (WGS) entry which is preliminary data.</text>
</comment>
<name>A0A4C1WZ82_EUMVA</name>
<evidence type="ECO:0000313" key="1">
    <source>
        <dbReference type="EMBL" id="GBP56846.1"/>
    </source>
</evidence>
<sequence>MIARPPLTCRFDKRTHAKSRPTIRHAWKQTTGKTLLITGVVASVPMRRFRAEDCVASCFVIVRDKNVPTHLDTHTA</sequence>
<accession>A0A4C1WZ82</accession>
<dbReference type="AlphaFoldDB" id="A0A4C1WZ82"/>
<dbReference type="EMBL" id="BGZK01000702">
    <property type="protein sequence ID" value="GBP56846.1"/>
    <property type="molecule type" value="Genomic_DNA"/>
</dbReference>
<keyword evidence="2" id="KW-1185">Reference proteome</keyword>
<evidence type="ECO:0000313" key="2">
    <source>
        <dbReference type="Proteomes" id="UP000299102"/>
    </source>
</evidence>
<gene>
    <name evidence="1" type="ORF">EVAR_41482_1</name>
</gene>
<proteinExistence type="predicted"/>
<protein>
    <submittedName>
        <fullName evidence="1">Uncharacterized protein</fullName>
    </submittedName>
</protein>
<dbReference type="Proteomes" id="UP000299102">
    <property type="component" value="Unassembled WGS sequence"/>
</dbReference>
<organism evidence="1 2">
    <name type="scientific">Eumeta variegata</name>
    <name type="common">Bagworm moth</name>
    <name type="synonym">Eumeta japonica</name>
    <dbReference type="NCBI Taxonomy" id="151549"/>
    <lineage>
        <taxon>Eukaryota</taxon>
        <taxon>Metazoa</taxon>
        <taxon>Ecdysozoa</taxon>
        <taxon>Arthropoda</taxon>
        <taxon>Hexapoda</taxon>
        <taxon>Insecta</taxon>
        <taxon>Pterygota</taxon>
        <taxon>Neoptera</taxon>
        <taxon>Endopterygota</taxon>
        <taxon>Lepidoptera</taxon>
        <taxon>Glossata</taxon>
        <taxon>Ditrysia</taxon>
        <taxon>Tineoidea</taxon>
        <taxon>Psychidae</taxon>
        <taxon>Oiketicinae</taxon>
        <taxon>Eumeta</taxon>
    </lineage>
</organism>